<evidence type="ECO:0000313" key="13">
    <source>
        <dbReference type="Proteomes" id="UP000635606"/>
    </source>
</evidence>
<dbReference type="InterPro" id="IPR000600">
    <property type="entry name" value="ROK"/>
</dbReference>
<evidence type="ECO:0000256" key="3">
    <source>
        <dbReference type="ARBA" id="ARBA00006479"/>
    </source>
</evidence>
<comment type="catalytic activity">
    <reaction evidence="1 10">
        <text>2 D-sedoheptulose 7-phosphate = D-glycero-alpha-D-manno-heptose 7-phosphate + D-glycero-beta-D-manno-heptose 7-phosphate</text>
        <dbReference type="Rhea" id="RHEA:27489"/>
        <dbReference type="ChEBI" id="CHEBI:57483"/>
        <dbReference type="ChEBI" id="CHEBI:60203"/>
        <dbReference type="ChEBI" id="CHEBI:60204"/>
        <dbReference type="EC" id="5.3.1.28"/>
    </reaction>
</comment>
<feature type="binding site" evidence="10">
    <location>
        <begin position="381"/>
        <end position="383"/>
    </location>
    <ligand>
        <name>substrate</name>
    </ligand>
</feature>
<dbReference type="Gene3D" id="3.40.50.10490">
    <property type="entry name" value="Glucose-6-phosphate isomerase like protein, domain 1"/>
    <property type="match status" value="1"/>
</dbReference>
<accession>A0A8J4A199</accession>
<feature type="binding site" evidence="10">
    <location>
        <position position="394"/>
    </location>
    <ligand>
        <name>substrate</name>
    </ligand>
</feature>
<feature type="binding site" evidence="10">
    <location>
        <position position="501"/>
    </location>
    <ligand>
        <name>Zn(2+)</name>
        <dbReference type="ChEBI" id="CHEBI:29105"/>
    </ligand>
</feature>
<dbReference type="GO" id="GO:0008968">
    <property type="term" value="F:D-sedoheptulose 7-phosphate isomerase activity"/>
    <property type="evidence" value="ECO:0007669"/>
    <property type="project" value="UniProtKB-UniRule"/>
</dbReference>
<gene>
    <name evidence="10" type="primary">gmhA</name>
    <name evidence="12" type="ORF">Voc01_088540</name>
</gene>
<feature type="binding site" evidence="10">
    <location>
        <position position="394"/>
    </location>
    <ligand>
        <name>Zn(2+)</name>
        <dbReference type="ChEBI" id="CHEBI:29105"/>
    </ligand>
</feature>
<feature type="binding site" evidence="10">
    <location>
        <position position="390"/>
    </location>
    <ligand>
        <name>Zn(2+)</name>
        <dbReference type="ChEBI" id="CHEBI:29105"/>
    </ligand>
</feature>
<dbReference type="InterPro" id="IPR004515">
    <property type="entry name" value="Phosphoheptose_Isoase"/>
</dbReference>
<feature type="domain" description="SIS" evidence="11">
    <location>
        <begin position="366"/>
        <end position="525"/>
    </location>
</feature>
<dbReference type="UniPathway" id="UPA00041">
    <property type="reaction ID" value="UER00436"/>
</dbReference>
<dbReference type="Pfam" id="PF13580">
    <property type="entry name" value="SIS_2"/>
    <property type="match status" value="1"/>
</dbReference>
<evidence type="ECO:0000256" key="9">
    <source>
        <dbReference type="ARBA" id="ARBA00023277"/>
    </source>
</evidence>
<dbReference type="Pfam" id="PF00480">
    <property type="entry name" value="ROK"/>
    <property type="match status" value="1"/>
</dbReference>
<evidence type="ECO:0000256" key="10">
    <source>
        <dbReference type="HAMAP-Rule" id="MF_00067"/>
    </source>
</evidence>
<dbReference type="PROSITE" id="PS01125">
    <property type="entry name" value="ROK"/>
    <property type="match status" value="1"/>
</dbReference>
<dbReference type="CDD" id="cd05006">
    <property type="entry name" value="SIS_GmhA"/>
    <property type="match status" value="1"/>
</dbReference>
<keyword evidence="13" id="KW-1185">Reference proteome</keyword>
<dbReference type="CDD" id="cd23763">
    <property type="entry name" value="ASKHA_ATPase_ROK"/>
    <property type="match status" value="1"/>
</dbReference>
<sequence>MTSRTARYPGPVLGLDIGGTKLAVGVVSPDGSVRGLIVEPTSRGDWRVAVRQLFDMGRRAIAGAGLGAVRAVGIGCGGPLDAPAGLLQCPPHLPGWIDVPIGPLAAEEFGVPAVLENDATAAALAEHRFGAGRGIRTMLYLTVSTGIGGGAVVDGKLMRGAAGNGGEFGHLTVRRGGRRCSCGRRGCIEAYASGTSIADRAREAMEAEPRASSSLRGLQSLTAADVSAAAAAGDPIAGAVWNETVDLLGTAVTDLVNVFEPDLVVLGGGVTRAGDLLLDPVRDQVAREAMGPAGRAARVALAGLGDLVGVVGAATVAYDLLEDTPRTTLENPNMPDWLETHLDEHVAVAEAMTALAEDIRSVGHLISDTYASGGTVYTFGNGGSAADAQHFTGELIGHYKRDRRPLPAVTLSTDTSVLTCVANDYSYEDVFARQVEALARPGDVVVAFTTSGRSPNVVAGLAAAQSRGATTLLFAGGDGGPARVHADRALLVPSKSTPRIQEMHTLMLHVISEQVDAWAANEEPTA</sequence>
<dbReference type="Proteomes" id="UP000635606">
    <property type="component" value="Unassembled WGS sequence"/>
</dbReference>
<evidence type="ECO:0000259" key="11">
    <source>
        <dbReference type="PROSITE" id="PS51464"/>
    </source>
</evidence>
<evidence type="ECO:0000256" key="8">
    <source>
        <dbReference type="ARBA" id="ARBA00023235"/>
    </source>
</evidence>
<dbReference type="PANTHER" id="PTHR18964:SF149">
    <property type="entry name" value="BIFUNCTIONAL UDP-N-ACETYLGLUCOSAMINE 2-EPIMERASE_N-ACETYLMANNOSAMINE KINASE"/>
    <property type="match status" value="1"/>
</dbReference>
<keyword evidence="5 10" id="KW-0963">Cytoplasm</keyword>
<evidence type="ECO:0000313" key="12">
    <source>
        <dbReference type="EMBL" id="GIJ73937.1"/>
    </source>
</evidence>
<feature type="binding site" evidence="10">
    <location>
        <position position="509"/>
    </location>
    <ligand>
        <name>Zn(2+)</name>
        <dbReference type="ChEBI" id="CHEBI:29105"/>
    </ligand>
</feature>
<dbReference type="InterPro" id="IPR001347">
    <property type="entry name" value="SIS_dom"/>
</dbReference>
<dbReference type="InterPro" id="IPR049874">
    <property type="entry name" value="ROK_cs"/>
</dbReference>
<evidence type="ECO:0000256" key="2">
    <source>
        <dbReference type="ARBA" id="ARBA00004496"/>
    </source>
</evidence>
<dbReference type="SUPFAM" id="SSF53697">
    <property type="entry name" value="SIS domain"/>
    <property type="match status" value="1"/>
</dbReference>
<comment type="similarity">
    <text evidence="3">Belongs to the ROK (NagC/XylR) family.</text>
</comment>
<comment type="pathway">
    <text evidence="10">Carbohydrate biosynthesis; D-glycero-D-manno-heptose 7-phosphate biosynthesis; D-glycero-alpha-D-manno-heptose 7-phosphate and D-glycero-beta-D-manno-heptose 7-phosphate from sedoheptulose 7-phosphate: step 1/1.</text>
</comment>
<dbReference type="GO" id="GO:0005737">
    <property type="term" value="C:cytoplasm"/>
    <property type="evidence" value="ECO:0007669"/>
    <property type="project" value="UniProtKB-SubCell"/>
</dbReference>
<reference evidence="12" key="1">
    <citation type="submission" date="2021-01" db="EMBL/GenBank/DDBJ databases">
        <title>Whole genome shotgun sequence of Virgisporangium ochraceum NBRC 16418.</title>
        <authorList>
            <person name="Komaki H."/>
            <person name="Tamura T."/>
        </authorList>
    </citation>
    <scope>NUCLEOTIDE SEQUENCE</scope>
    <source>
        <strain evidence="12">NBRC 16418</strain>
    </source>
</reference>
<dbReference type="InterPro" id="IPR035461">
    <property type="entry name" value="GmhA/DiaA"/>
</dbReference>
<comment type="caution">
    <text evidence="12">The sequence shown here is derived from an EMBL/GenBank/DDBJ whole genome shotgun (WGS) entry which is preliminary data.</text>
</comment>
<dbReference type="RefSeq" id="WP_203933752.1">
    <property type="nucleotide sequence ID" value="NZ_BOPH01000127.1"/>
</dbReference>
<keyword evidence="8 10" id="KW-0413">Isomerase</keyword>
<dbReference type="GO" id="GO:0005975">
    <property type="term" value="P:carbohydrate metabolic process"/>
    <property type="evidence" value="ECO:0007669"/>
    <property type="project" value="UniProtKB-UniRule"/>
</dbReference>
<evidence type="ECO:0000256" key="5">
    <source>
        <dbReference type="ARBA" id="ARBA00022490"/>
    </source>
</evidence>
<keyword evidence="7 10" id="KW-0862">Zinc</keyword>
<dbReference type="HAMAP" id="MF_00067">
    <property type="entry name" value="GmhA"/>
    <property type="match status" value="1"/>
</dbReference>
<evidence type="ECO:0000256" key="4">
    <source>
        <dbReference type="ARBA" id="ARBA00009894"/>
    </source>
</evidence>
<comment type="subcellular location">
    <subcellularLocation>
        <location evidence="2 10">Cytoplasm</location>
    </subcellularLocation>
</comment>
<dbReference type="SUPFAM" id="SSF53067">
    <property type="entry name" value="Actin-like ATPase domain"/>
    <property type="match status" value="1"/>
</dbReference>
<dbReference type="AlphaFoldDB" id="A0A8J4A199"/>
<comment type="similarity">
    <text evidence="4 10">Belongs to the SIS family. GmhA subfamily.</text>
</comment>
<dbReference type="GO" id="GO:0008270">
    <property type="term" value="F:zinc ion binding"/>
    <property type="evidence" value="ECO:0007669"/>
    <property type="project" value="UniProtKB-UniRule"/>
</dbReference>
<dbReference type="InterPro" id="IPR043129">
    <property type="entry name" value="ATPase_NBD"/>
</dbReference>
<dbReference type="PANTHER" id="PTHR18964">
    <property type="entry name" value="ROK (REPRESSOR, ORF, KINASE) FAMILY"/>
    <property type="match status" value="1"/>
</dbReference>
<keyword evidence="9 10" id="KW-0119">Carbohydrate metabolism</keyword>
<evidence type="ECO:0000256" key="7">
    <source>
        <dbReference type="ARBA" id="ARBA00022833"/>
    </source>
</evidence>
<dbReference type="PROSITE" id="PS51464">
    <property type="entry name" value="SIS"/>
    <property type="match status" value="1"/>
</dbReference>
<comment type="cofactor">
    <cofactor evidence="10">
        <name>Zn(2+)</name>
        <dbReference type="ChEBI" id="CHEBI:29105"/>
    </cofactor>
    <text evidence="10">Binds 1 zinc ion per subunit.</text>
</comment>
<comment type="miscellaneous">
    <text evidence="10">The reaction produces a racemic mixture of D-glycero-alpha-D-manno-heptose 7-phosphate and D-glycero-beta-D-manno-heptose 7-phosphate.</text>
</comment>
<dbReference type="EC" id="5.3.1.28" evidence="10"/>
<keyword evidence="6 10" id="KW-0479">Metal-binding</keyword>
<feature type="binding site" evidence="10">
    <location>
        <begin position="423"/>
        <end position="424"/>
    </location>
    <ligand>
        <name>substrate</name>
    </ligand>
</feature>
<evidence type="ECO:0000256" key="1">
    <source>
        <dbReference type="ARBA" id="ARBA00000348"/>
    </source>
</evidence>
<name>A0A8J4A199_9ACTN</name>
<dbReference type="GO" id="GO:0097367">
    <property type="term" value="F:carbohydrate derivative binding"/>
    <property type="evidence" value="ECO:0007669"/>
    <property type="project" value="InterPro"/>
</dbReference>
<feature type="binding site" evidence="10">
    <location>
        <position position="454"/>
    </location>
    <ligand>
        <name>substrate</name>
    </ligand>
</feature>
<comment type="function">
    <text evidence="10">Catalyzes the isomerization of sedoheptulose 7-phosphate in D-glycero-D-manno-heptose 7-phosphate.</text>
</comment>
<evidence type="ECO:0000256" key="6">
    <source>
        <dbReference type="ARBA" id="ARBA00022723"/>
    </source>
</evidence>
<organism evidence="12 13">
    <name type="scientific">Virgisporangium ochraceum</name>
    <dbReference type="NCBI Taxonomy" id="65505"/>
    <lineage>
        <taxon>Bacteria</taxon>
        <taxon>Bacillati</taxon>
        <taxon>Actinomycetota</taxon>
        <taxon>Actinomycetes</taxon>
        <taxon>Micromonosporales</taxon>
        <taxon>Micromonosporaceae</taxon>
        <taxon>Virgisporangium</taxon>
    </lineage>
</organism>
<feature type="binding site" evidence="10">
    <location>
        <begin position="449"/>
        <end position="451"/>
    </location>
    <ligand>
        <name>substrate</name>
    </ligand>
</feature>
<proteinExistence type="inferred from homology"/>
<dbReference type="GO" id="GO:2001061">
    <property type="term" value="P:D-glycero-D-manno-heptose 7-phosphate biosynthetic process"/>
    <property type="evidence" value="ECO:0007669"/>
    <property type="project" value="UniProtKB-UniPathway"/>
</dbReference>
<dbReference type="EMBL" id="BOPH01000127">
    <property type="protein sequence ID" value="GIJ73937.1"/>
    <property type="molecule type" value="Genomic_DNA"/>
</dbReference>
<dbReference type="InterPro" id="IPR046348">
    <property type="entry name" value="SIS_dom_sf"/>
</dbReference>
<protein>
    <recommendedName>
        <fullName evidence="10">Phosphoheptose isomerase</fullName>
        <ecNumber evidence="10">5.3.1.28</ecNumber>
    </recommendedName>
    <alternativeName>
        <fullName evidence="10">Sedoheptulose 7-phosphate isomerase</fullName>
    </alternativeName>
</protein>
<dbReference type="Gene3D" id="3.30.420.40">
    <property type="match status" value="2"/>
</dbReference>
<feature type="binding site" evidence="10">
    <location>
        <position position="501"/>
    </location>
    <ligand>
        <name>substrate</name>
    </ligand>
</feature>